<dbReference type="STRING" id="62101.AB835_12665"/>
<sequence>MTLNVTESLIETSVNTLRSEVTTLVNDTDDAKVSQSLGGTFGGKKRSLSILRKLAKGKHINPLRMVES</sequence>
<dbReference type="AlphaFoldDB" id="A0A1D2QMA8"/>
<name>A0A1D2QMA8_9GAMM</name>
<comment type="caution">
    <text evidence="1">The sequence shown here is derived from an EMBL/GenBank/DDBJ whole genome shotgun (WGS) entry which is preliminary data.</text>
</comment>
<accession>A0A1D2QMA8</accession>
<organism evidence="1 2">
    <name type="scientific">Candidatus Endobugula sertula</name>
    <name type="common">Bugula neritina bacterial symbiont</name>
    <dbReference type="NCBI Taxonomy" id="62101"/>
    <lineage>
        <taxon>Bacteria</taxon>
        <taxon>Pseudomonadati</taxon>
        <taxon>Pseudomonadota</taxon>
        <taxon>Gammaproteobacteria</taxon>
        <taxon>Cellvibrionales</taxon>
        <taxon>Cellvibrionaceae</taxon>
        <taxon>Candidatus Endobugula</taxon>
    </lineage>
</organism>
<gene>
    <name evidence="1" type="ORF">AB835_12665</name>
</gene>
<dbReference type="Proteomes" id="UP000242502">
    <property type="component" value="Unassembled WGS sequence"/>
</dbReference>
<proteinExistence type="predicted"/>
<evidence type="ECO:0000313" key="1">
    <source>
        <dbReference type="EMBL" id="ODS22710.1"/>
    </source>
</evidence>
<evidence type="ECO:0000313" key="2">
    <source>
        <dbReference type="Proteomes" id="UP000242502"/>
    </source>
</evidence>
<reference evidence="1 2" key="1">
    <citation type="journal article" date="2016" name="Appl. Environ. Microbiol.">
        <title>Lack of Overt Genome Reduction in the Bryostatin-Producing Bryozoan Symbiont "Candidatus Endobugula sertula".</title>
        <authorList>
            <person name="Miller I.J."/>
            <person name="Vanee N."/>
            <person name="Fong S.S."/>
            <person name="Lim-Fong G.E."/>
            <person name="Kwan J.C."/>
        </authorList>
    </citation>
    <scope>NUCLEOTIDE SEQUENCE [LARGE SCALE GENOMIC DNA]</scope>
    <source>
        <strain evidence="1">AB1-4</strain>
    </source>
</reference>
<protein>
    <submittedName>
        <fullName evidence="1">Uncharacterized protein</fullName>
    </submittedName>
</protein>
<dbReference type="EMBL" id="MDLC01000056">
    <property type="protein sequence ID" value="ODS22710.1"/>
    <property type="molecule type" value="Genomic_DNA"/>
</dbReference>